<dbReference type="RefSeq" id="WP_181918054.1">
    <property type="nucleotide sequence ID" value="NZ_QRDZ01000034.1"/>
</dbReference>
<dbReference type="PANTHER" id="PTHR34220">
    <property type="entry name" value="SENSOR HISTIDINE KINASE YPDA"/>
    <property type="match status" value="1"/>
</dbReference>
<feature type="transmembrane region" description="Helical" evidence="12">
    <location>
        <begin position="20"/>
        <end position="43"/>
    </location>
</feature>
<protein>
    <submittedName>
        <fullName evidence="14">Histidine kinase/DNA gyrase B/HSP90-like ATPase</fullName>
    </submittedName>
</protein>
<keyword evidence="11 12" id="KW-0472">Membrane</keyword>
<dbReference type="PANTHER" id="PTHR34220:SF11">
    <property type="entry name" value="SENSOR PROTEIN KINASE HPTS"/>
    <property type="match status" value="1"/>
</dbReference>
<keyword evidence="2" id="KW-1003">Cell membrane</keyword>
<dbReference type="CDD" id="cd18774">
    <property type="entry name" value="PDC2_HK_sensor"/>
    <property type="match status" value="1"/>
</dbReference>
<sequence>MKGISRTVIRRLWQSIRAQLVLTFMIMSIIVLVLSSILIYYGVLDILKTRSEDSTLRLFQQTEQRIQGFRAEMDKVSKLLLLNPEIESYMNKEKDGANYDAEDVIQINGLLNQLSLILKNYDFISSIYFFSSDGSIIGLRDDEPIAVSDEDQKHWQEITATYGNAGRTLGDILWVRPEVSQRLLRDLSYRPLNEPMISVVRGFSTIYSKRWNAFVISVNESRLEDLYGNLSKFSEDETFLYDGSGNIVSSSNKSAIGSMASPQLLERGDSEYGSFTEQNKQIIYYRMADTDWTLVRYVQISDLVRDIWSLRSKMMWIVLGNVVIALILSFYFIRKITMPLKRLTKGMGEVEKGRLGVTLENVDNEIGMLTRGFNRMSQSIYELVERNKGAEQEKRQIEISLLQSQLQPHFLYNTLNTIKWMAIAAQAKNVADSITFLSNLLKPIYNNPALVWTLREEIQYLNSYIKVMNIRYGEHIVMEYRLPERLLNADVLRFTLQPIVENAIVHGMEANQVIGTIALEGREEEDKLVLEIEDRGRGISSSELADLQAYLASGDQLTGEVPRFGIGLLNVQKRIRLHFGENYGLSIHSVVGEETRVTLALPHKIVI</sequence>
<dbReference type="InterPro" id="IPR010559">
    <property type="entry name" value="Sig_transdc_His_kin_internal"/>
</dbReference>
<keyword evidence="5 12" id="KW-0812">Transmembrane</keyword>
<dbReference type="SMART" id="SM00387">
    <property type="entry name" value="HATPase_c"/>
    <property type="match status" value="1"/>
</dbReference>
<keyword evidence="3" id="KW-0597">Phosphoprotein</keyword>
<keyword evidence="15" id="KW-1185">Reference proteome</keyword>
<evidence type="ECO:0000259" key="13">
    <source>
        <dbReference type="PROSITE" id="PS50885"/>
    </source>
</evidence>
<evidence type="ECO:0000256" key="1">
    <source>
        <dbReference type="ARBA" id="ARBA00004651"/>
    </source>
</evidence>
<dbReference type="InterPro" id="IPR003660">
    <property type="entry name" value="HAMP_dom"/>
</dbReference>
<accession>A0A3D9I960</accession>
<proteinExistence type="predicted"/>
<dbReference type="AlphaFoldDB" id="A0A3D9I960"/>
<evidence type="ECO:0000256" key="12">
    <source>
        <dbReference type="SAM" id="Phobius"/>
    </source>
</evidence>
<evidence type="ECO:0000256" key="7">
    <source>
        <dbReference type="ARBA" id="ARBA00022777"/>
    </source>
</evidence>
<dbReference type="EMBL" id="QRDZ01000034">
    <property type="protein sequence ID" value="RED58220.1"/>
    <property type="molecule type" value="Genomic_DNA"/>
</dbReference>
<evidence type="ECO:0000256" key="10">
    <source>
        <dbReference type="ARBA" id="ARBA00023012"/>
    </source>
</evidence>
<dbReference type="Gene3D" id="6.10.340.10">
    <property type="match status" value="1"/>
</dbReference>
<evidence type="ECO:0000256" key="4">
    <source>
        <dbReference type="ARBA" id="ARBA00022679"/>
    </source>
</evidence>
<keyword evidence="8" id="KW-0067">ATP-binding</keyword>
<keyword evidence="6" id="KW-0547">Nucleotide-binding</keyword>
<comment type="caution">
    <text evidence="14">The sequence shown here is derived from an EMBL/GenBank/DDBJ whole genome shotgun (WGS) entry which is preliminary data.</text>
</comment>
<evidence type="ECO:0000256" key="5">
    <source>
        <dbReference type="ARBA" id="ARBA00022692"/>
    </source>
</evidence>
<evidence type="ECO:0000313" key="14">
    <source>
        <dbReference type="EMBL" id="RED58220.1"/>
    </source>
</evidence>
<dbReference type="SMART" id="SM00304">
    <property type="entry name" value="HAMP"/>
    <property type="match status" value="1"/>
</dbReference>
<dbReference type="GO" id="GO:0005524">
    <property type="term" value="F:ATP binding"/>
    <property type="evidence" value="ECO:0007669"/>
    <property type="project" value="UniProtKB-KW"/>
</dbReference>
<name>A0A3D9I960_9BACL</name>
<gene>
    <name evidence="14" type="ORF">DFP98_13462</name>
</gene>
<feature type="domain" description="HAMP" evidence="13">
    <location>
        <begin position="334"/>
        <end position="385"/>
    </location>
</feature>
<dbReference type="Proteomes" id="UP000256977">
    <property type="component" value="Unassembled WGS sequence"/>
</dbReference>
<dbReference type="InterPro" id="IPR036890">
    <property type="entry name" value="HATPase_C_sf"/>
</dbReference>
<comment type="subcellular location">
    <subcellularLocation>
        <location evidence="1">Cell membrane</location>
        <topology evidence="1">Multi-pass membrane protein</topology>
    </subcellularLocation>
</comment>
<dbReference type="CDD" id="cd06225">
    <property type="entry name" value="HAMP"/>
    <property type="match status" value="1"/>
</dbReference>
<dbReference type="PROSITE" id="PS50885">
    <property type="entry name" value="HAMP"/>
    <property type="match status" value="1"/>
</dbReference>
<evidence type="ECO:0000256" key="9">
    <source>
        <dbReference type="ARBA" id="ARBA00022989"/>
    </source>
</evidence>
<dbReference type="Pfam" id="PF06580">
    <property type="entry name" value="His_kinase"/>
    <property type="match status" value="1"/>
</dbReference>
<dbReference type="SUPFAM" id="SSF158472">
    <property type="entry name" value="HAMP domain-like"/>
    <property type="match status" value="1"/>
</dbReference>
<dbReference type="InterPro" id="IPR003594">
    <property type="entry name" value="HATPase_dom"/>
</dbReference>
<evidence type="ECO:0000256" key="8">
    <source>
        <dbReference type="ARBA" id="ARBA00022840"/>
    </source>
</evidence>
<organism evidence="14 15">
    <name type="scientific">Cohnella phaseoli</name>
    <dbReference type="NCBI Taxonomy" id="456490"/>
    <lineage>
        <taxon>Bacteria</taxon>
        <taxon>Bacillati</taxon>
        <taxon>Bacillota</taxon>
        <taxon>Bacilli</taxon>
        <taxon>Bacillales</taxon>
        <taxon>Paenibacillaceae</taxon>
        <taxon>Cohnella</taxon>
    </lineage>
</organism>
<dbReference type="Pfam" id="PF00672">
    <property type="entry name" value="HAMP"/>
    <property type="match status" value="1"/>
</dbReference>
<evidence type="ECO:0000313" key="15">
    <source>
        <dbReference type="Proteomes" id="UP000256977"/>
    </source>
</evidence>
<dbReference type="Gene3D" id="3.30.565.10">
    <property type="entry name" value="Histidine kinase-like ATPase, C-terminal domain"/>
    <property type="match status" value="1"/>
</dbReference>
<keyword evidence="10" id="KW-0902">Two-component regulatory system</keyword>
<evidence type="ECO:0000256" key="2">
    <source>
        <dbReference type="ARBA" id="ARBA00022475"/>
    </source>
</evidence>
<feature type="transmembrane region" description="Helical" evidence="12">
    <location>
        <begin position="314"/>
        <end position="333"/>
    </location>
</feature>
<dbReference type="Pfam" id="PF02518">
    <property type="entry name" value="HATPase_c"/>
    <property type="match status" value="1"/>
</dbReference>
<dbReference type="InterPro" id="IPR050640">
    <property type="entry name" value="Bact_2-comp_sensor_kinase"/>
</dbReference>
<dbReference type="GO" id="GO:0000155">
    <property type="term" value="F:phosphorelay sensor kinase activity"/>
    <property type="evidence" value="ECO:0007669"/>
    <property type="project" value="InterPro"/>
</dbReference>
<evidence type="ECO:0000256" key="6">
    <source>
        <dbReference type="ARBA" id="ARBA00022741"/>
    </source>
</evidence>
<reference evidence="14 15" key="1">
    <citation type="submission" date="2018-07" db="EMBL/GenBank/DDBJ databases">
        <title>Genomic Encyclopedia of Type Strains, Phase III (KMG-III): the genomes of soil and plant-associated and newly described type strains.</title>
        <authorList>
            <person name="Whitman W."/>
        </authorList>
    </citation>
    <scope>NUCLEOTIDE SEQUENCE [LARGE SCALE GENOMIC DNA]</scope>
    <source>
        <strain evidence="14 15">CECT 7287</strain>
    </source>
</reference>
<keyword evidence="4" id="KW-0808">Transferase</keyword>
<evidence type="ECO:0000256" key="3">
    <source>
        <dbReference type="ARBA" id="ARBA00022553"/>
    </source>
</evidence>
<evidence type="ECO:0000256" key="11">
    <source>
        <dbReference type="ARBA" id="ARBA00023136"/>
    </source>
</evidence>
<keyword evidence="7 14" id="KW-0418">Kinase</keyword>
<keyword evidence="9 12" id="KW-1133">Transmembrane helix</keyword>
<dbReference type="GO" id="GO:0005886">
    <property type="term" value="C:plasma membrane"/>
    <property type="evidence" value="ECO:0007669"/>
    <property type="project" value="UniProtKB-SubCell"/>
</dbReference>
<dbReference type="SUPFAM" id="SSF55874">
    <property type="entry name" value="ATPase domain of HSP90 chaperone/DNA topoisomerase II/histidine kinase"/>
    <property type="match status" value="1"/>
</dbReference>